<keyword evidence="2" id="KW-0479">Metal-binding</keyword>
<dbReference type="Pfam" id="PF05726">
    <property type="entry name" value="Pirin_C"/>
    <property type="match status" value="1"/>
</dbReference>
<feature type="chain" id="PRO_5020642755" evidence="4">
    <location>
        <begin position="25"/>
        <end position="322"/>
    </location>
</feature>
<dbReference type="InterPro" id="IPR003829">
    <property type="entry name" value="Pirin_N_dom"/>
</dbReference>
<dbReference type="AlphaFoldDB" id="A0A4U1IZN0"/>
<comment type="cofactor">
    <cofactor evidence="2">
        <name>Fe cation</name>
        <dbReference type="ChEBI" id="CHEBI:24875"/>
    </cofactor>
    <text evidence="2">Binds 1 Fe cation per subunit.</text>
</comment>
<evidence type="ECO:0000313" key="7">
    <source>
        <dbReference type="EMBL" id="TKC99546.1"/>
    </source>
</evidence>
<dbReference type="GO" id="GO:0046872">
    <property type="term" value="F:metal ion binding"/>
    <property type="evidence" value="ECO:0007669"/>
    <property type="project" value="UniProtKB-KW"/>
</dbReference>
<feature type="domain" description="Pirin N-terminal" evidence="5">
    <location>
        <begin position="64"/>
        <end position="164"/>
    </location>
</feature>
<feature type="signal peptide" evidence="4">
    <location>
        <begin position="1"/>
        <end position="24"/>
    </location>
</feature>
<dbReference type="InterPro" id="IPR008778">
    <property type="entry name" value="Pirin_C_dom"/>
</dbReference>
<gene>
    <name evidence="7" type="ORF">E8A74_37220</name>
</gene>
<evidence type="ECO:0000256" key="1">
    <source>
        <dbReference type="ARBA" id="ARBA00008416"/>
    </source>
</evidence>
<dbReference type="CDD" id="cd02909">
    <property type="entry name" value="cupin_pirin_N"/>
    <property type="match status" value="1"/>
</dbReference>
<feature type="binding site" evidence="2">
    <location>
        <position position="102"/>
    </location>
    <ligand>
        <name>Fe cation</name>
        <dbReference type="ChEBI" id="CHEBI:24875"/>
    </ligand>
</feature>
<feature type="binding site" evidence="2">
    <location>
        <position position="148"/>
    </location>
    <ligand>
        <name>Fe cation</name>
        <dbReference type="ChEBI" id="CHEBI:24875"/>
    </ligand>
</feature>
<comment type="similarity">
    <text evidence="1 3">Belongs to the pirin family.</text>
</comment>
<dbReference type="PANTHER" id="PTHR13903">
    <property type="entry name" value="PIRIN-RELATED"/>
    <property type="match status" value="1"/>
</dbReference>
<evidence type="ECO:0000256" key="2">
    <source>
        <dbReference type="PIRSR" id="PIRSR006232-1"/>
    </source>
</evidence>
<dbReference type="EMBL" id="SSMQ01000055">
    <property type="protein sequence ID" value="TKC99546.1"/>
    <property type="molecule type" value="Genomic_DNA"/>
</dbReference>
<dbReference type="Gene3D" id="2.60.120.10">
    <property type="entry name" value="Jelly Rolls"/>
    <property type="match status" value="2"/>
</dbReference>
<dbReference type="PROSITE" id="PS51318">
    <property type="entry name" value="TAT"/>
    <property type="match status" value="1"/>
</dbReference>
<feature type="binding site" evidence="2">
    <location>
        <position position="146"/>
    </location>
    <ligand>
        <name>Fe cation</name>
        <dbReference type="ChEBI" id="CHEBI:24875"/>
    </ligand>
</feature>
<dbReference type="InterPro" id="IPR011051">
    <property type="entry name" value="RmlC_Cupin_sf"/>
</dbReference>
<dbReference type="SUPFAM" id="SSF51182">
    <property type="entry name" value="RmlC-like cupins"/>
    <property type="match status" value="1"/>
</dbReference>
<accession>A0A4U1IZN0</accession>
<dbReference type="InterPro" id="IPR006311">
    <property type="entry name" value="TAT_signal"/>
</dbReference>
<comment type="caution">
    <text evidence="7">The sequence shown here is derived from an EMBL/GenBank/DDBJ whole genome shotgun (WGS) entry which is preliminary data.</text>
</comment>
<dbReference type="PANTHER" id="PTHR13903:SF8">
    <property type="entry name" value="PIRIN"/>
    <property type="match status" value="1"/>
</dbReference>
<dbReference type="RefSeq" id="WP_136933854.1">
    <property type="nucleotide sequence ID" value="NZ_SSMQ01000055.1"/>
</dbReference>
<reference evidence="7 8" key="1">
    <citation type="submission" date="2019-04" db="EMBL/GenBank/DDBJ databases">
        <authorList>
            <person name="Li Y."/>
            <person name="Wang J."/>
        </authorList>
    </citation>
    <scope>NUCLEOTIDE SEQUENCE [LARGE SCALE GENOMIC DNA]</scope>
    <source>
        <strain evidence="7 8">DSM 14668</strain>
    </source>
</reference>
<keyword evidence="4" id="KW-0732">Signal</keyword>
<dbReference type="CDD" id="cd02247">
    <property type="entry name" value="cupin_pirin_C"/>
    <property type="match status" value="1"/>
</dbReference>
<keyword evidence="8" id="KW-1185">Reference proteome</keyword>
<dbReference type="OrthoDB" id="9780903at2"/>
<feature type="binding site" evidence="2">
    <location>
        <position position="104"/>
    </location>
    <ligand>
        <name>Fe cation</name>
        <dbReference type="ChEBI" id="CHEBI:24875"/>
    </ligand>
</feature>
<dbReference type="InterPro" id="IPR014710">
    <property type="entry name" value="RmlC-like_jellyroll"/>
</dbReference>
<dbReference type="Pfam" id="PF02678">
    <property type="entry name" value="Pirin"/>
    <property type="match status" value="1"/>
</dbReference>
<evidence type="ECO:0000256" key="3">
    <source>
        <dbReference type="RuleBase" id="RU003457"/>
    </source>
</evidence>
<feature type="domain" description="Pirin C-terminal" evidence="6">
    <location>
        <begin position="219"/>
        <end position="319"/>
    </location>
</feature>
<evidence type="ECO:0000313" key="8">
    <source>
        <dbReference type="Proteomes" id="UP000309215"/>
    </source>
</evidence>
<sequence length="322" mass="34248">MARVPTRRHFLLAAGAALPVATFALLSRETDAPSPLAVGGGLDPDARPVRRIVQAQPTRDGAGVRLSRALGGQALPDLDPFLLLDEFHTDRADDYIAGFPDHPHRGFETVTYMIHGAMEHRDSVGNRGRLGPGSAQWMTAGRGLIHSEMPKQEQGLMWGFQLWVNLPAAQKMITPRYQDIPPSAIPEVDIADARVRVVAGEAGGRRGPVDGVVVAPSLLDVTLAAGASFRHPLPIEHNAFVYVIDGAARIGPEGTPVARGELAVLGAGRSAVSTSATGARLLLLAAQPIGEPIARRGPFVMNTAEEIRQAFEDYRSGRLVGG</sequence>
<evidence type="ECO:0000259" key="5">
    <source>
        <dbReference type="Pfam" id="PF02678"/>
    </source>
</evidence>
<keyword evidence="2" id="KW-0408">Iron</keyword>
<dbReference type="InterPro" id="IPR012093">
    <property type="entry name" value="Pirin"/>
</dbReference>
<evidence type="ECO:0000256" key="4">
    <source>
        <dbReference type="SAM" id="SignalP"/>
    </source>
</evidence>
<evidence type="ECO:0000259" key="6">
    <source>
        <dbReference type="Pfam" id="PF05726"/>
    </source>
</evidence>
<dbReference type="Proteomes" id="UP000309215">
    <property type="component" value="Unassembled WGS sequence"/>
</dbReference>
<name>A0A4U1IZN0_9BACT</name>
<proteinExistence type="inferred from homology"/>
<protein>
    <submittedName>
        <fullName evidence="7">Pirin family protein</fullName>
    </submittedName>
</protein>
<dbReference type="PIRSF" id="PIRSF006232">
    <property type="entry name" value="Pirin"/>
    <property type="match status" value="1"/>
</dbReference>
<organism evidence="7 8">
    <name type="scientific">Polyangium fumosum</name>
    <dbReference type="NCBI Taxonomy" id="889272"/>
    <lineage>
        <taxon>Bacteria</taxon>
        <taxon>Pseudomonadati</taxon>
        <taxon>Myxococcota</taxon>
        <taxon>Polyangia</taxon>
        <taxon>Polyangiales</taxon>
        <taxon>Polyangiaceae</taxon>
        <taxon>Polyangium</taxon>
    </lineage>
</organism>